<feature type="transmembrane region" description="Helical" evidence="5">
    <location>
        <begin position="170"/>
        <end position="191"/>
    </location>
</feature>
<dbReference type="Proteomes" id="UP001303222">
    <property type="component" value="Unassembled WGS sequence"/>
</dbReference>
<evidence type="ECO:0000256" key="1">
    <source>
        <dbReference type="ARBA" id="ARBA00004141"/>
    </source>
</evidence>
<feature type="domain" description="MARVEL" evidence="6">
    <location>
        <begin position="57"/>
        <end position="186"/>
    </location>
</feature>
<name>A0AAN6NQP3_9PEZI</name>
<protein>
    <submittedName>
        <fullName evidence="7">Membrane-associating domain-containing protein</fullName>
    </submittedName>
</protein>
<evidence type="ECO:0000256" key="2">
    <source>
        <dbReference type="ARBA" id="ARBA00022692"/>
    </source>
</evidence>
<gene>
    <name evidence="7" type="ORF">QBC32DRAFT_67029</name>
</gene>
<comment type="caution">
    <text evidence="7">The sequence shown here is derived from an EMBL/GenBank/DDBJ whole genome shotgun (WGS) entry which is preliminary data.</text>
</comment>
<evidence type="ECO:0000313" key="7">
    <source>
        <dbReference type="EMBL" id="KAK3948087.1"/>
    </source>
</evidence>
<keyword evidence="8" id="KW-1185">Reference proteome</keyword>
<sequence>MMPGILGFLDGLVRISSFPACSKPAPNSTITNHWRSITTTINGLNQPPKMILLDIISIILRLAELAFATIVAALNGRFLHAVRGTSSWDLGRHIYTEVVAGLSILFAIIWLFPFSSSFIHWPMDLAISIMWFVSFGLLVNWLNGACGYVFDWDNVGFGGAGSCGEWKATVAFAFLSAICWLVSAFVGLYWVHRHTRAPVDAGYRRRRWYRSRV</sequence>
<feature type="transmembrane region" description="Helical" evidence="5">
    <location>
        <begin position="51"/>
        <end position="74"/>
    </location>
</feature>
<evidence type="ECO:0000259" key="6">
    <source>
        <dbReference type="Pfam" id="PF01284"/>
    </source>
</evidence>
<organism evidence="7 8">
    <name type="scientific">Pseudoneurospora amorphoporcata</name>
    <dbReference type="NCBI Taxonomy" id="241081"/>
    <lineage>
        <taxon>Eukaryota</taxon>
        <taxon>Fungi</taxon>
        <taxon>Dikarya</taxon>
        <taxon>Ascomycota</taxon>
        <taxon>Pezizomycotina</taxon>
        <taxon>Sordariomycetes</taxon>
        <taxon>Sordariomycetidae</taxon>
        <taxon>Sordariales</taxon>
        <taxon>Sordariaceae</taxon>
        <taxon>Pseudoneurospora</taxon>
    </lineage>
</organism>
<dbReference type="InterPro" id="IPR008253">
    <property type="entry name" value="Marvel"/>
</dbReference>
<feature type="transmembrane region" description="Helical" evidence="5">
    <location>
        <begin position="125"/>
        <end position="150"/>
    </location>
</feature>
<keyword evidence="3 5" id="KW-1133">Transmembrane helix</keyword>
<dbReference type="PANTHER" id="PTHR39608">
    <property type="entry name" value="INTEGRAL MEMBRANE PROTEIN (AFU_ORTHOLOGUE AFUA_5G08640)"/>
    <property type="match status" value="1"/>
</dbReference>
<evidence type="ECO:0000256" key="5">
    <source>
        <dbReference type="SAM" id="Phobius"/>
    </source>
</evidence>
<dbReference type="EMBL" id="MU859286">
    <property type="protein sequence ID" value="KAK3948087.1"/>
    <property type="molecule type" value="Genomic_DNA"/>
</dbReference>
<dbReference type="AlphaFoldDB" id="A0AAN6NQP3"/>
<feature type="transmembrane region" description="Helical" evidence="5">
    <location>
        <begin position="94"/>
        <end position="113"/>
    </location>
</feature>
<evidence type="ECO:0000256" key="3">
    <source>
        <dbReference type="ARBA" id="ARBA00022989"/>
    </source>
</evidence>
<reference evidence="7" key="1">
    <citation type="journal article" date="2023" name="Mol. Phylogenet. Evol.">
        <title>Genome-scale phylogeny and comparative genomics of the fungal order Sordariales.</title>
        <authorList>
            <person name="Hensen N."/>
            <person name="Bonometti L."/>
            <person name="Westerberg I."/>
            <person name="Brannstrom I.O."/>
            <person name="Guillou S."/>
            <person name="Cros-Aarteil S."/>
            <person name="Calhoun S."/>
            <person name="Haridas S."/>
            <person name="Kuo A."/>
            <person name="Mondo S."/>
            <person name="Pangilinan J."/>
            <person name="Riley R."/>
            <person name="LaButti K."/>
            <person name="Andreopoulos B."/>
            <person name="Lipzen A."/>
            <person name="Chen C."/>
            <person name="Yan M."/>
            <person name="Daum C."/>
            <person name="Ng V."/>
            <person name="Clum A."/>
            <person name="Steindorff A."/>
            <person name="Ohm R.A."/>
            <person name="Martin F."/>
            <person name="Silar P."/>
            <person name="Natvig D.O."/>
            <person name="Lalanne C."/>
            <person name="Gautier V."/>
            <person name="Ament-Velasquez S.L."/>
            <person name="Kruys A."/>
            <person name="Hutchinson M.I."/>
            <person name="Powell A.J."/>
            <person name="Barry K."/>
            <person name="Miller A.N."/>
            <person name="Grigoriev I.V."/>
            <person name="Debuchy R."/>
            <person name="Gladieux P."/>
            <person name="Hiltunen Thoren M."/>
            <person name="Johannesson H."/>
        </authorList>
    </citation>
    <scope>NUCLEOTIDE SEQUENCE</scope>
    <source>
        <strain evidence="7">CBS 626.80</strain>
    </source>
</reference>
<dbReference type="GO" id="GO:0016020">
    <property type="term" value="C:membrane"/>
    <property type="evidence" value="ECO:0007669"/>
    <property type="project" value="UniProtKB-SubCell"/>
</dbReference>
<proteinExistence type="predicted"/>
<dbReference type="Pfam" id="PF01284">
    <property type="entry name" value="MARVEL"/>
    <property type="match status" value="1"/>
</dbReference>
<comment type="subcellular location">
    <subcellularLocation>
        <location evidence="1">Membrane</location>
        <topology evidence="1">Multi-pass membrane protein</topology>
    </subcellularLocation>
</comment>
<evidence type="ECO:0000313" key="8">
    <source>
        <dbReference type="Proteomes" id="UP001303222"/>
    </source>
</evidence>
<keyword evidence="4 5" id="KW-0472">Membrane</keyword>
<accession>A0AAN6NQP3</accession>
<reference evidence="7" key="2">
    <citation type="submission" date="2023-06" db="EMBL/GenBank/DDBJ databases">
        <authorList>
            <consortium name="Lawrence Berkeley National Laboratory"/>
            <person name="Mondo S.J."/>
            <person name="Hensen N."/>
            <person name="Bonometti L."/>
            <person name="Westerberg I."/>
            <person name="Brannstrom I.O."/>
            <person name="Guillou S."/>
            <person name="Cros-Aarteil S."/>
            <person name="Calhoun S."/>
            <person name="Haridas S."/>
            <person name="Kuo A."/>
            <person name="Pangilinan J."/>
            <person name="Riley R."/>
            <person name="Labutti K."/>
            <person name="Andreopoulos B."/>
            <person name="Lipzen A."/>
            <person name="Chen C."/>
            <person name="Yanf M."/>
            <person name="Daum C."/>
            <person name="Ng V."/>
            <person name="Clum A."/>
            <person name="Steindorff A."/>
            <person name="Ohm R."/>
            <person name="Martin F."/>
            <person name="Silar P."/>
            <person name="Natvig D."/>
            <person name="Lalanne C."/>
            <person name="Gautier V."/>
            <person name="Ament-Velasquez S.L."/>
            <person name="Kruys A."/>
            <person name="Hutchinson M.I."/>
            <person name="Powell A.J."/>
            <person name="Barry K."/>
            <person name="Miller A.N."/>
            <person name="Grigoriev I.V."/>
            <person name="Debuchy R."/>
            <person name="Gladieux P."/>
            <person name="Thoren M.H."/>
            <person name="Johannesson H."/>
        </authorList>
    </citation>
    <scope>NUCLEOTIDE SEQUENCE</scope>
    <source>
        <strain evidence="7">CBS 626.80</strain>
    </source>
</reference>
<keyword evidence="2 5" id="KW-0812">Transmembrane</keyword>
<evidence type="ECO:0000256" key="4">
    <source>
        <dbReference type="ARBA" id="ARBA00023136"/>
    </source>
</evidence>
<dbReference type="PANTHER" id="PTHR39608:SF1">
    <property type="entry name" value="INTEGRAL MEMBRANE PROTEIN (AFU_ORTHOLOGUE AFUA_5G08640)"/>
    <property type="match status" value="1"/>
</dbReference>